<name>G4D1H5_9FIRM</name>
<sequence length="46" mass="5903">MTPSLYRFGVFILNLWIFYRLNRYKIKLLTKFFMNYIIHNNYNFKF</sequence>
<keyword evidence="1" id="KW-1133">Transmembrane helix</keyword>
<comment type="caution">
    <text evidence="2">The sequence shown here is derived from an EMBL/GenBank/DDBJ whole genome shotgun (WGS) entry which is preliminary data.</text>
</comment>
<dbReference type="STRING" id="997350.HMPREF9129_0255"/>
<accession>G4D1H5</accession>
<evidence type="ECO:0000313" key="3">
    <source>
        <dbReference type="Proteomes" id="UP000003422"/>
    </source>
</evidence>
<evidence type="ECO:0000256" key="1">
    <source>
        <dbReference type="SAM" id="Phobius"/>
    </source>
</evidence>
<dbReference type="EMBL" id="AGBB01000019">
    <property type="protein sequence ID" value="EGY80624.1"/>
    <property type="molecule type" value="Genomic_DNA"/>
</dbReference>
<gene>
    <name evidence="2" type="ORF">HMPREF9129_0255</name>
</gene>
<keyword evidence="1" id="KW-0812">Transmembrane</keyword>
<organism evidence="2 3">
    <name type="scientific">Peptoniphilus indolicus ATCC 29427</name>
    <dbReference type="NCBI Taxonomy" id="997350"/>
    <lineage>
        <taxon>Bacteria</taxon>
        <taxon>Bacillati</taxon>
        <taxon>Bacillota</taxon>
        <taxon>Tissierellia</taxon>
        <taxon>Tissierellales</taxon>
        <taxon>Peptoniphilaceae</taxon>
        <taxon>Peptoniphilus</taxon>
    </lineage>
</organism>
<dbReference type="AlphaFoldDB" id="G4D1H5"/>
<feature type="transmembrane region" description="Helical" evidence="1">
    <location>
        <begin position="6"/>
        <end position="22"/>
    </location>
</feature>
<proteinExistence type="predicted"/>
<reference evidence="2 3" key="1">
    <citation type="submission" date="2011-06" db="EMBL/GenBank/DDBJ databases">
        <authorList>
            <person name="Muzny D."/>
            <person name="Qin X."/>
            <person name="Deng J."/>
            <person name="Jiang H."/>
            <person name="Liu Y."/>
            <person name="Qu J."/>
            <person name="Song X.-Z."/>
            <person name="Zhang L."/>
            <person name="Thornton R."/>
            <person name="Coyle M."/>
            <person name="Francisco L."/>
            <person name="Jackson L."/>
            <person name="Javaid M."/>
            <person name="Korchina V."/>
            <person name="Kovar C."/>
            <person name="Mata R."/>
            <person name="Mathew T."/>
            <person name="Ngo R."/>
            <person name="Nguyen L."/>
            <person name="Nguyen N."/>
            <person name="Okwuonu G."/>
            <person name="Ongeri F."/>
            <person name="Pham C."/>
            <person name="Simmons D."/>
            <person name="Wilczek-Boney K."/>
            <person name="Hale W."/>
            <person name="Jakkamsetti A."/>
            <person name="Pham P."/>
            <person name="Ruth R."/>
            <person name="San Lucas F."/>
            <person name="Warren J."/>
            <person name="Zhang J."/>
            <person name="Zhao Z."/>
            <person name="Zhou C."/>
            <person name="Zhu D."/>
            <person name="Lee S."/>
            <person name="Bess C."/>
            <person name="Blankenburg K."/>
            <person name="Forbes L."/>
            <person name="Fu Q."/>
            <person name="Gubbala S."/>
            <person name="Hirani K."/>
            <person name="Jayaseelan J.C."/>
            <person name="Lara F."/>
            <person name="Munidasa M."/>
            <person name="Palculict T."/>
            <person name="Patil S."/>
            <person name="Pu L.-L."/>
            <person name="Saada N."/>
            <person name="Tang L."/>
            <person name="Weissenberger G."/>
            <person name="Zhu Y."/>
            <person name="Hemphill L."/>
            <person name="Shang Y."/>
            <person name="Youmans B."/>
            <person name="Ayvaz T."/>
            <person name="Ross M."/>
            <person name="Santibanez J."/>
            <person name="Aqrawi P."/>
            <person name="Gross S."/>
            <person name="Joshi V."/>
            <person name="Fowler G."/>
            <person name="Nazareth L."/>
            <person name="Reid J."/>
            <person name="Worley K."/>
            <person name="Petrosino J."/>
            <person name="Highlander S."/>
            <person name="Gibbs R."/>
        </authorList>
    </citation>
    <scope>NUCLEOTIDE SEQUENCE [LARGE SCALE GENOMIC DNA]</scope>
    <source>
        <strain evidence="2 3">ATCC 29427</strain>
    </source>
</reference>
<dbReference type="HOGENOM" id="CLU_3187055_0_0_9"/>
<keyword evidence="1" id="KW-0472">Membrane</keyword>
<keyword evidence="3" id="KW-1185">Reference proteome</keyword>
<protein>
    <submittedName>
        <fullName evidence="2">Uncharacterized protein</fullName>
    </submittedName>
</protein>
<evidence type="ECO:0000313" key="2">
    <source>
        <dbReference type="EMBL" id="EGY80624.1"/>
    </source>
</evidence>
<dbReference type="Proteomes" id="UP000003422">
    <property type="component" value="Unassembled WGS sequence"/>
</dbReference>